<evidence type="ECO:0000313" key="2">
    <source>
        <dbReference type="EMBL" id="KRG60812.1"/>
    </source>
</evidence>
<dbReference type="PATRIC" id="fig|266128.3.peg.1284"/>
<evidence type="ECO:0000256" key="1">
    <source>
        <dbReference type="SAM" id="MobiDB-lite"/>
    </source>
</evidence>
<feature type="region of interest" description="Disordered" evidence="1">
    <location>
        <begin position="1"/>
        <end position="30"/>
    </location>
</feature>
<name>A0A0R0BTL3_9GAMM</name>
<reference evidence="2 3" key="1">
    <citation type="submission" date="2015-05" db="EMBL/GenBank/DDBJ databases">
        <title>Genome sequencing and analysis of members of genus Stenotrophomonas.</title>
        <authorList>
            <person name="Patil P.P."/>
            <person name="Midha S."/>
            <person name="Patil P.B."/>
        </authorList>
    </citation>
    <scope>NUCLEOTIDE SEQUENCE [LARGE SCALE GENOMIC DNA]</scope>
    <source>
        <strain evidence="2 3">DSM 17805</strain>
    </source>
</reference>
<dbReference type="AlphaFoldDB" id="A0A0R0BTL3"/>
<gene>
    <name evidence="2" type="ORF">ABB25_01075</name>
</gene>
<organism evidence="2 3">
    <name type="scientific">Stenotrophomonas koreensis</name>
    <dbReference type="NCBI Taxonomy" id="266128"/>
    <lineage>
        <taxon>Bacteria</taxon>
        <taxon>Pseudomonadati</taxon>
        <taxon>Pseudomonadota</taxon>
        <taxon>Gammaproteobacteria</taxon>
        <taxon>Lysobacterales</taxon>
        <taxon>Lysobacteraceae</taxon>
        <taxon>Stenotrophomonas</taxon>
    </lineage>
</organism>
<dbReference type="EMBL" id="LDJH01000002">
    <property type="protein sequence ID" value="KRG60812.1"/>
    <property type="molecule type" value="Genomic_DNA"/>
</dbReference>
<dbReference type="Proteomes" id="UP000051254">
    <property type="component" value="Unassembled WGS sequence"/>
</dbReference>
<evidence type="ECO:0000313" key="3">
    <source>
        <dbReference type="Proteomes" id="UP000051254"/>
    </source>
</evidence>
<accession>A0A0R0BTL3</accession>
<protein>
    <submittedName>
        <fullName evidence="2">Uncharacterized protein</fullName>
    </submittedName>
</protein>
<sequence length="729" mass="75598">MQNPWDADEVVAPPPAMAGQAPQKGFTSWSTVPWEQDEIIAGPQDEQVSGNGEMGGTGVLEIDIVGGTPESEAAQGSMRAPLPVRVGDEAKSLFRADSDIALSGGQKLIAAAKDMFGSQKGVAEYAAEKLGGRVVRTSDGGYGVISQDGKEYRVNDEGLDSADIGNVAGNIAAAFVPASWAGRIAQARNVGLGGRAVLQGGVAGAQDAAMNAAVSGGDVDIGRAAISAAGGGLGEVAGTGLSAAGSKLGQLARARSGQNRQSALATLADAGIQQPPPTMLAQMAQQAEQIRLGADPRTALGNAEFGFQYTQGQRLTDAAQKHAQLSREEVLRQSPGGAAVFDGLQRNNLARLSEAVDGIGGRLGGQPMASPGELVQGSAGRLRQQADELKAQVDDAYANVRGADTVAVSRDTVSAVPARLQGAVRDFDINPATTPGAYRALEQVRLATGSILGNQNVRGVTLRALETQRRIIGNAVGGASNPADRAALMAIRREFDGWMDEAIDTALVTGAPAALAQLKQARALRAEFGRRFEGGKDADRFITGMLDGSRTPEELMNIALGASQVSKSAGARFIARLRTAANDDPAVMGGLRAAHFARLTRGNNGETLTPGQIVRNIRATEYNNASVAKALYTDAEWAEIRRLANALEPMVAKGDFARTSGTAERLQRMLFQRIGGSLPFVGETVQAVGGVRDSIRAGRAVNGQMVPYNGANPALPAATEAALQERVGD</sequence>
<proteinExistence type="predicted"/>
<keyword evidence="3" id="KW-1185">Reference proteome</keyword>
<comment type="caution">
    <text evidence="2">The sequence shown here is derived from an EMBL/GenBank/DDBJ whole genome shotgun (WGS) entry which is preliminary data.</text>
</comment>
<dbReference type="RefSeq" id="WP_057662445.1">
    <property type="nucleotide sequence ID" value="NZ_LDJH01000002.1"/>
</dbReference>